<gene>
    <name evidence="1" type="ORF">AVEN_60024_1</name>
</gene>
<evidence type="ECO:0000313" key="1">
    <source>
        <dbReference type="EMBL" id="GBM01610.1"/>
    </source>
</evidence>
<dbReference type="AlphaFoldDB" id="A0A4Y2CBK9"/>
<proteinExistence type="predicted"/>
<name>A0A4Y2CBK9_ARAVE</name>
<protein>
    <submittedName>
        <fullName evidence="1">Uncharacterized protein</fullName>
    </submittedName>
</protein>
<comment type="caution">
    <text evidence="1">The sequence shown here is derived from an EMBL/GenBank/DDBJ whole genome shotgun (WGS) entry which is preliminary data.</text>
</comment>
<accession>A0A4Y2CBK9</accession>
<dbReference type="EMBL" id="BGPR01000171">
    <property type="protein sequence ID" value="GBM01610.1"/>
    <property type="molecule type" value="Genomic_DNA"/>
</dbReference>
<organism evidence="1 2">
    <name type="scientific">Araneus ventricosus</name>
    <name type="common">Orbweaver spider</name>
    <name type="synonym">Epeira ventricosa</name>
    <dbReference type="NCBI Taxonomy" id="182803"/>
    <lineage>
        <taxon>Eukaryota</taxon>
        <taxon>Metazoa</taxon>
        <taxon>Ecdysozoa</taxon>
        <taxon>Arthropoda</taxon>
        <taxon>Chelicerata</taxon>
        <taxon>Arachnida</taxon>
        <taxon>Araneae</taxon>
        <taxon>Araneomorphae</taxon>
        <taxon>Entelegynae</taxon>
        <taxon>Araneoidea</taxon>
        <taxon>Araneidae</taxon>
        <taxon>Araneus</taxon>
    </lineage>
</organism>
<keyword evidence="2" id="KW-1185">Reference proteome</keyword>
<evidence type="ECO:0000313" key="2">
    <source>
        <dbReference type="Proteomes" id="UP000499080"/>
    </source>
</evidence>
<dbReference type="Proteomes" id="UP000499080">
    <property type="component" value="Unassembled WGS sequence"/>
</dbReference>
<reference evidence="1 2" key="1">
    <citation type="journal article" date="2019" name="Sci. Rep.">
        <title>Orb-weaving spider Araneus ventricosus genome elucidates the spidroin gene catalogue.</title>
        <authorList>
            <person name="Kono N."/>
            <person name="Nakamura H."/>
            <person name="Ohtoshi R."/>
            <person name="Moran D.A.P."/>
            <person name="Shinohara A."/>
            <person name="Yoshida Y."/>
            <person name="Fujiwara M."/>
            <person name="Mori M."/>
            <person name="Tomita M."/>
            <person name="Arakawa K."/>
        </authorList>
    </citation>
    <scope>NUCLEOTIDE SEQUENCE [LARGE SCALE GENOMIC DNA]</scope>
</reference>
<sequence>MDKQSEPLTSKDLNRMCGIIKSKLANIKKFIDSSKRIMYENQIVISAGQKLSNVKLIKQELMTLFNQCLEIEDEKASKESDEEMLALQEDRDEIEVSLKGLLSTYNANEIEIIENKSNKISDLKSYIDHIELKSKVSEIPLPIFYGKIKEFSNFKNQFTTLTTDNKELKARLKNMVRFLAKLGNCANHPKSRQISAILDGFKMAAILMTAMAKNVNST</sequence>
<dbReference type="OrthoDB" id="5989194at2759"/>